<evidence type="ECO:0000256" key="1">
    <source>
        <dbReference type="SAM" id="MobiDB-lite"/>
    </source>
</evidence>
<dbReference type="SUPFAM" id="SSF56801">
    <property type="entry name" value="Acetyl-CoA synthetase-like"/>
    <property type="match status" value="1"/>
</dbReference>
<dbReference type="EMBL" id="JAQMWT010000351">
    <property type="protein sequence ID" value="KAJ8603416.1"/>
    <property type="molecule type" value="Genomic_DNA"/>
</dbReference>
<evidence type="ECO:0000313" key="4">
    <source>
        <dbReference type="Proteomes" id="UP001230188"/>
    </source>
</evidence>
<gene>
    <name evidence="3" type="ORF">CTAYLR_003957</name>
</gene>
<accession>A0AAD7UE58</accession>
<evidence type="ECO:0000313" key="3">
    <source>
        <dbReference type="EMBL" id="KAJ8603416.1"/>
    </source>
</evidence>
<sequence length="554" mass="60508">MTSSKPQRWRPWSRKTSWQAQARETAAALDDETFLTWLDGAGVETATLSFHDVWSRSAFVAEWLLGDIGLAPGDRAMLVYAPGPEFFVAFVACLRAGVLAVPNYPPDPANLGRGLEKLDLVTTACGAEVGLTGSVVENLRTTTSIWHAWPGIRWHNTDGLGDDARPRLLNQLMNAHSGIFLSSSSSSSRGVLSDDAVSASKREAPEQNEAKPTIHTFLGSRAGDDAVLRLHDLAEPSARVVAVSWLPQFHDSGLMLMLFGPFVAGKHQCYHMINFSPLSFLADPLMWLRAVSKYRALWTASPDFGYRMCTKRADVDEISDINLSSLVYCVGGVGQRCVPSLLREFAAYFTIHCKLPDDGDRGIFVPNYGLAEHVVATCGENCGLIPSRRRPDLISCGSEFTVDLLIVDVVTKRPVPDGSPGEVWLSSDSVAQGYWGKPELSDETFRARLEPDDGKVYLRTGDEAFMEQGHLFICGRIKDLIIIGGENYYSDDVELAATEAMTSAARPGCIAAFALVNADDETESLCIVLEIREHVHAVEHGNLASTLTTRVAKS</sequence>
<dbReference type="AlphaFoldDB" id="A0AAD7UE58"/>
<keyword evidence="4" id="KW-1185">Reference proteome</keyword>
<name>A0AAD7UE58_9STRA</name>
<feature type="non-terminal residue" evidence="3">
    <location>
        <position position="554"/>
    </location>
</feature>
<feature type="domain" description="AMP-dependent synthetase/ligase" evidence="2">
    <location>
        <begin position="239"/>
        <end position="435"/>
    </location>
</feature>
<protein>
    <recommendedName>
        <fullName evidence="2">AMP-dependent synthetase/ligase domain-containing protein</fullName>
    </recommendedName>
</protein>
<organism evidence="3 4">
    <name type="scientific">Chrysophaeum taylorii</name>
    <dbReference type="NCBI Taxonomy" id="2483200"/>
    <lineage>
        <taxon>Eukaryota</taxon>
        <taxon>Sar</taxon>
        <taxon>Stramenopiles</taxon>
        <taxon>Ochrophyta</taxon>
        <taxon>Pelagophyceae</taxon>
        <taxon>Pelagomonadales</taxon>
        <taxon>Pelagomonadaceae</taxon>
        <taxon>Chrysophaeum</taxon>
    </lineage>
</organism>
<dbReference type="InterPro" id="IPR042099">
    <property type="entry name" value="ANL_N_sf"/>
</dbReference>
<evidence type="ECO:0000259" key="2">
    <source>
        <dbReference type="Pfam" id="PF00501"/>
    </source>
</evidence>
<proteinExistence type="predicted"/>
<feature type="region of interest" description="Disordered" evidence="1">
    <location>
        <begin position="183"/>
        <end position="213"/>
    </location>
</feature>
<dbReference type="Proteomes" id="UP001230188">
    <property type="component" value="Unassembled WGS sequence"/>
</dbReference>
<dbReference type="PANTHER" id="PTHR22754:SF32">
    <property type="entry name" value="DISCO-INTERACTING PROTEIN 2"/>
    <property type="match status" value="1"/>
</dbReference>
<dbReference type="Gene3D" id="3.40.50.12780">
    <property type="entry name" value="N-terminal domain of ligase-like"/>
    <property type="match status" value="2"/>
</dbReference>
<feature type="domain" description="AMP-dependent synthetase/ligase" evidence="2">
    <location>
        <begin position="24"/>
        <end position="132"/>
    </location>
</feature>
<dbReference type="Gene3D" id="3.30.300.30">
    <property type="match status" value="1"/>
</dbReference>
<comment type="caution">
    <text evidence="3">The sequence shown here is derived from an EMBL/GenBank/DDBJ whole genome shotgun (WGS) entry which is preliminary data.</text>
</comment>
<dbReference type="InterPro" id="IPR045851">
    <property type="entry name" value="AMP-bd_C_sf"/>
</dbReference>
<reference evidence="3" key="1">
    <citation type="submission" date="2023-01" db="EMBL/GenBank/DDBJ databases">
        <title>Metagenome sequencing of chrysophaentin producing Chrysophaeum taylorii.</title>
        <authorList>
            <person name="Davison J."/>
            <person name="Bewley C."/>
        </authorList>
    </citation>
    <scope>NUCLEOTIDE SEQUENCE</scope>
    <source>
        <strain evidence="3">NIES-1699</strain>
    </source>
</reference>
<dbReference type="PANTHER" id="PTHR22754">
    <property type="entry name" value="DISCO-INTERACTING PROTEIN 2 DIP2 -RELATED"/>
    <property type="match status" value="1"/>
</dbReference>
<dbReference type="Pfam" id="PF00501">
    <property type="entry name" value="AMP-binding"/>
    <property type="match status" value="2"/>
</dbReference>
<feature type="compositionally biased region" description="Basic and acidic residues" evidence="1">
    <location>
        <begin position="200"/>
        <end position="209"/>
    </location>
</feature>
<dbReference type="InterPro" id="IPR000873">
    <property type="entry name" value="AMP-dep_synth/lig_dom"/>
</dbReference>